<name>A0AB40BM94_DIOCR</name>
<feature type="region of interest" description="Disordered" evidence="5">
    <location>
        <begin position="63"/>
        <end position="92"/>
    </location>
</feature>
<dbReference type="GO" id="GO:0005737">
    <property type="term" value="C:cytoplasm"/>
    <property type="evidence" value="ECO:0007669"/>
    <property type="project" value="UniProtKB-SubCell"/>
</dbReference>
<dbReference type="Proteomes" id="UP001515500">
    <property type="component" value="Chromosome 7"/>
</dbReference>
<keyword evidence="3" id="KW-0963">Cytoplasm</keyword>
<feature type="region of interest" description="Disordered" evidence="5">
    <location>
        <begin position="207"/>
        <end position="245"/>
    </location>
</feature>
<evidence type="ECO:0000313" key="6">
    <source>
        <dbReference type="Proteomes" id="UP001515500"/>
    </source>
</evidence>
<evidence type="ECO:0000256" key="1">
    <source>
        <dbReference type="ARBA" id="ARBA00004123"/>
    </source>
</evidence>
<dbReference type="PANTHER" id="PTHR31250:SF10">
    <property type="entry name" value="IQ DOMAIN-CONTAINING PROTEIN IQM3"/>
    <property type="match status" value="1"/>
</dbReference>
<evidence type="ECO:0000256" key="2">
    <source>
        <dbReference type="ARBA" id="ARBA00004496"/>
    </source>
</evidence>
<feature type="compositionally biased region" description="Basic and acidic residues" evidence="5">
    <location>
        <begin position="319"/>
        <end position="328"/>
    </location>
</feature>
<evidence type="ECO:0000256" key="5">
    <source>
        <dbReference type="SAM" id="MobiDB-lite"/>
    </source>
</evidence>
<protein>
    <submittedName>
        <fullName evidence="7">IQ domain-containing protein IQM3-like</fullName>
    </submittedName>
</protein>
<keyword evidence="6" id="KW-1185">Reference proteome</keyword>
<dbReference type="InterPro" id="IPR044159">
    <property type="entry name" value="IQM"/>
</dbReference>
<keyword evidence="4" id="KW-0539">Nucleus</keyword>
<dbReference type="GeneID" id="120264325"/>
<organism evidence="6 7">
    <name type="scientific">Dioscorea cayennensis subsp. rotundata</name>
    <name type="common">White Guinea yam</name>
    <name type="synonym">Dioscorea rotundata</name>
    <dbReference type="NCBI Taxonomy" id="55577"/>
    <lineage>
        <taxon>Eukaryota</taxon>
        <taxon>Viridiplantae</taxon>
        <taxon>Streptophyta</taxon>
        <taxon>Embryophyta</taxon>
        <taxon>Tracheophyta</taxon>
        <taxon>Spermatophyta</taxon>
        <taxon>Magnoliopsida</taxon>
        <taxon>Liliopsida</taxon>
        <taxon>Dioscoreales</taxon>
        <taxon>Dioscoreaceae</taxon>
        <taxon>Dioscorea</taxon>
    </lineage>
</organism>
<evidence type="ECO:0000313" key="7">
    <source>
        <dbReference type="RefSeq" id="XP_039128068.1"/>
    </source>
</evidence>
<feature type="compositionally biased region" description="Polar residues" evidence="5">
    <location>
        <begin position="216"/>
        <end position="245"/>
    </location>
</feature>
<reference evidence="7" key="1">
    <citation type="submission" date="2025-08" db="UniProtKB">
        <authorList>
            <consortium name="RefSeq"/>
        </authorList>
    </citation>
    <scope>IDENTIFICATION</scope>
</reference>
<feature type="region of interest" description="Disordered" evidence="5">
    <location>
        <begin position="110"/>
        <end position="139"/>
    </location>
</feature>
<comment type="subcellular location">
    <subcellularLocation>
        <location evidence="2">Cytoplasm</location>
    </subcellularLocation>
    <subcellularLocation>
        <location evidence="1">Nucleus</location>
    </subcellularLocation>
</comment>
<feature type="region of interest" description="Disordered" evidence="5">
    <location>
        <begin position="260"/>
        <end position="328"/>
    </location>
</feature>
<sequence>MFHHSSFLAGGATLAAGRLTAENGVLKCIWAYSGHYRPTEENLNNFLSFLGENGVNIEEVQIPSSSNEDYYDDSTKQDQPEKITRSSPISRPPQLIVPVNNVMVDQIIATEVPQNEQGADEKERKGSIERTLSGGLQSPVTEVPRKEILKRIESKGKSRSYQLGHQLSLKWCTGAGPRIGCVADYPVELRVQALEFVNLSPRDPSPLSYRRLGSYMSPSRSLGTPLSSSRSLGTPQSSSHSLGTPKSNFLAAVAAANAAANAVTEDDHHDSLETPQSNSPPPAAAAANAVTEDDHHDSLEIPQSNSPPPAAADANAVTEDDHHGYEKF</sequence>
<dbReference type="GO" id="GO:0005634">
    <property type="term" value="C:nucleus"/>
    <property type="evidence" value="ECO:0007669"/>
    <property type="project" value="UniProtKB-SubCell"/>
</dbReference>
<accession>A0AB40BM94</accession>
<gene>
    <name evidence="7" type="primary">LOC120264325</name>
</gene>
<feature type="compositionally biased region" description="Basic and acidic residues" evidence="5">
    <location>
        <begin position="119"/>
        <end position="128"/>
    </location>
</feature>
<evidence type="ECO:0000256" key="4">
    <source>
        <dbReference type="ARBA" id="ARBA00023242"/>
    </source>
</evidence>
<dbReference type="PANTHER" id="PTHR31250">
    <property type="entry name" value="IQ DOMAIN-CONTAINING PROTEIN IQM3"/>
    <property type="match status" value="1"/>
</dbReference>
<dbReference type="RefSeq" id="XP_039128068.1">
    <property type="nucleotide sequence ID" value="XM_039272134.1"/>
</dbReference>
<feature type="compositionally biased region" description="Basic and acidic residues" evidence="5">
    <location>
        <begin position="73"/>
        <end position="84"/>
    </location>
</feature>
<evidence type="ECO:0000256" key="3">
    <source>
        <dbReference type="ARBA" id="ARBA00022490"/>
    </source>
</evidence>
<dbReference type="AlphaFoldDB" id="A0AB40BM94"/>
<proteinExistence type="predicted"/>